<dbReference type="Pfam" id="PF07484">
    <property type="entry name" value="Collar"/>
    <property type="match status" value="1"/>
</dbReference>
<evidence type="ECO:0000313" key="2">
    <source>
        <dbReference type="EMBL" id="OZI39043.1"/>
    </source>
</evidence>
<dbReference type="Proteomes" id="UP000217005">
    <property type="component" value="Unassembled WGS sequence"/>
</dbReference>
<reference evidence="2 3" key="1">
    <citation type="submission" date="2017-05" db="EMBL/GenBank/DDBJ databases">
        <title>Complete and WGS of Bordetella genogroups.</title>
        <authorList>
            <person name="Spilker T."/>
            <person name="LiPuma J."/>
        </authorList>
    </citation>
    <scope>NUCLEOTIDE SEQUENCE [LARGE SCALE GENOMIC DNA]</scope>
    <source>
        <strain evidence="2 3">AU17610</strain>
    </source>
</reference>
<name>A0A261SRY0_9BORD</name>
<dbReference type="InterPro" id="IPR011083">
    <property type="entry name" value="Phage_tail_collar_dom"/>
</dbReference>
<feature type="domain" description="Phage tail collar" evidence="1">
    <location>
        <begin position="176"/>
        <end position="216"/>
    </location>
</feature>
<comment type="caution">
    <text evidence="2">The sequence shown here is derived from an EMBL/GenBank/DDBJ whole genome shotgun (WGS) entry which is preliminary data.</text>
</comment>
<accession>A0A261SRY0</accession>
<evidence type="ECO:0000259" key="1">
    <source>
        <dbReference type="Pfam" id="PF07484"/>
    </source>
</evidence>
<dbReference type="AlphaFoldDB" id="A0A261SRY0"/>
<dbReference type="RefSeq" id="WP_094825417.1">
    <property type="nucleotide sequence ID" value="NZ_NEVL01000002.1"/>
</dbReference>
<dbReference type="EMBL" id="NEVL01000002">
    <property type="protein sequence ID" value="OZI39043.1"/>
    <property type="molecule type" value="Genomic_DNA"/>
</dbReference>
<dbReference type="OrthoDB" id="1921264at2"/>
<protein>
    <recommendedName>
        <fullName evidence="1">Phage tail collar domain-containing protein</fullName>
    </recommendedName>
</protein>
<evidence type="ECO:0000313" key="3">
    <source>
        <dbReference type="Proteomes" id="UP000217005"/>
    </source>
</evidence>
<sequence length="353" mass="35708">MQASNAPSKSPVAFAEGGSKNTIPVASQIGVSPGAASFTDGFPPLTMTPVTAGGIPPFGQDFNGILYFLSAAVRWTQAGGGYPFDAAFVAAVGGYPKGARILSNDSLTIWVSQVDNNAVDPNAGASASWRALASLTSPTFSGTPAAPTATAGTNTTQIATTAFVQTALAGASTPAGAMLMTFANAAPAGYLKANGAAVSVATYPALAAAIYVGDANNATTLWGYRCTDPANPSTTRSTTGAYIVLPDARGEFFRGFDDGRGVDAGRVWAAWQKATLVAADSTGTTSPAVRSVMNGDDNTAALIGRIGGDLVQVSDYGSLVSSSTSSTGSIAFDAQQNFGTRPRNLAPLVCIKY</sequence>
<dbReference type="SUPFAM" id="SSF88874">
    <property type="entry name" value="Receptor-binding domain of short tail fibre protein gp12"/>
    <property type="match status" value="1"/>
</dbReference>
<dbReference type="Gene3D" id="3.90.1340.10">
    <property type="entry name" value="Phage tail collar domain"/>
    <property type="match status" value="1"/>
</dbReference>
<organism evidence="2 3">
    <name type="scientific">Bordetella genomosp. 1</name>
    <dbReference type="NCBI Taxonomy" id="1395607"/>
    <lineage>
        <taxon>Bacteria</taxon>
        <taxon>Pseudomonadati</taxon>
        <taxon>Pseudomonadota</taxon>
        <taxon>Betaproteobacteria</taxon>
        <taxon>Burkholderiales</taxon>
        <taxon>Alcaligenaceae</taxon>
        <taxon>Bordetella</taxon>
    </lineage>
</organism>
<dbReference type="InterPro" id="IPR037053">
    <property type="entry name" value="Phage_tail_collar_dom_sf"/>
</dbReference>
<gene>
    <name evidence="2" type="ORF">CEG14_05775</name>
</gene>
<proteinExistence type="predicted"/>